<accession>A0A2T3N2N7</accession>
<evidence type="ECO:0000313" key="20">
    <source>
        <dbReference type="Proteomes" id="UP000240904"/>
    </source>
</evidence>
<dbReference type="FunFam" id="3.30.470.20:FF:000017">
    <property type="entry name" value="Phosphoenolpyruvate synthase"/>
    <property type="match status" value="1"/>
</dbReference>
<dbReference type="NCBIfam" id="TIGR01418">
    <property type="entry name" value="PEP_synth"/>
    <property type="match status" value="1"/>
</dbReference>
<evidence type="ECO:0000256" key="1">
    <source>
        <dbReference type="ARBA" id="ARBA00001946"/>
    </source>
</evidence>
<dbReference type="RefSeq" id="WP_107282004.1">
    <property type="nucleotide sequence ID" value="NZ_PYMC01000002.1"/>
</dbReference>
<dbReference type="InterPro" id="IPR008279">
    <property type="entry name" value="PEP-util_enz_mobile_dom"/>
</dbReference>
<comment type="pathway">
    <text evidence="3 15">Carbohydrate biosynthesis; gluconeogenesis.</text>
</comment>
<evidence type="ECO:0000256" key="9">
    <source>
        <dbReference type="ARBA" id="ARBA00022741"/>
    </source>
</evidence>
<dbReference type="PROSITE" id="PS00370">
    <property type="entry name" value="PEP_ENZYMES_PHOS_SITE"/>
    <property type="match status" value="1"/>
</dbReference>
<dbReference type="PANTHER" id="PTHR43030:SF1">
    <property type="entry name" value="PHOSPHOENOLPYRUVATE SYNTHASE"/>
    <property type="match status" value="1"/>
</dbReference>
<dbReference type="InterPro" id="IPR036637">
    <property type="entry name" value="Phosphohistidine_dom_sf"/>
</dbReference>
<feature type="domain" description="PEP-utilising enzyme C-terminal" evidence="18">
    <location>
        <begin position="490"/>
        <end position="801"/>
    </location>
</feature>
<evidence type="ECO:0000256" key="13">
    <source>
        <dbReference type="ARBA" id="ARBA00033470"/>
    </source>
</evidence>
<dbReference type="EMBL" id="PYMC01000002">
    <property type="protein sequence ID" value="PSW06640.1"/>
    <property type="molecule type" value="Genomic_DNA"/>
</dbReference>
<keyword evidence="7 15" id="KW-0808">Transferase</keyword>
<keyword evidence="8 15" id="KW-0479">Metal-binding</keyword>
<reference evidence="19 20" key="1">
    <citation type="submission" date="2018-03" db="EMBL/GenBank/DDBJ databases">
        <title>Whole genome sequencing of Histamine producing bacteria.</title>
        <authorList>
            <person name="Butler K."/>
        </authorList>
    </citation>
    <scope>NUCLEOTIDE SEQUENCE [LARGE SCALE GENOMIC DNA]</scope>
    <source>
        <strain evidence="19 20">DSM 16190</strain>
    </source>
</reference>
<protein>
    <recommendedName>
        <fullName evidence="6 15">Phosphoenolpyruvate synthase</fullName>
        <shortName evidence="15">PEP synthase</shortName>
        <ecNumber evidence="5 15">2.7.9.2</ecNumber>
    </recommendedName>
    <alternativeName>
        <fullName evidence="13 15">Pyruvate, water dikinase</fullName>
    </alternativeName>
</protein>
<dbReference type="PANTHER" id="PTHR43030">
    <property type="entry name" value="PHOSPHOENOLPYRUVATE SYNTHASE"/>
    <property type="match status" value="1"/>
</dbReference>
<evidence type="ECO:0000259" key="18">
    <source>
        <dbReference type="Pfam" id="PF02896"/>
    </source>
</evidence>
<dbReference type="Gene3D" id="3.30.470.20">
    <property type="entry name" value="ATP-grasp fold, B domain"/>
    <property type="match status" value="1"/>
</dbReference>
<dbReference type="UniPathway" id="UPA00138"/>
<gene>
    <name evidence="19" type="ORF">C9I89_03640</name>
</gene>
<dbReference type="SUPFAM" id="SSF52009">
    <property type="entry name" value="Phosphohistidine domain"/>
    <property type="match status" value="1"/>
</dbReference>
<comment type="function">
    <text evidence="2 15">Catalyzes the phosphorylation of pyruvate to phosphoenolpyruvate.</text>
</comment>
<dbReference type="OrthoDB" id="9765468at2"/>
<dbReference type="InterPro" id="IPR000121">
    <property type="entry name" value="PEP_util_C"/>
</dbReference>
<dbReference type="Proteomes" id="UP000240904">
    <property type="component" value="Unassembled WGS sequence"/>
</dbReference>
<comment type="similarity">
    <text evidence="4 15">Belongs to the PEP-utilizing enzyme family.</text>
</comment>
<dbReference type="FunFam" id="3.30.1490.20:FF:000010">
    <property type="entry name" value="Phosphoenolpyruvate synthase"/>
    <property type="match status" value="1"/>
</dbReference>
<evidence type="ECO:0000256" key="5">
    <source>
        <dbReference type="ARBA" id="ARBA00011996"/>
    </source>
</evidence>
<dbReference type="SUPFAM" id="SSF56059">
    <property type="entry name" value="Glutathione synthetase ATP-binding domain-like"/>
    <property type="match status" value="1"/>
</dbReference>
<dbReference type="Gene3D" id="3.30.1490.20">
    <property type="entry name" value="ATP-grasp fold, A domain"/>
    <property type="match status" value="1"/>
</dbReference>
<dbReference type="Pfam" id="PF00391">
    <property type="entry name" value="PEP-utilizers"/>
    <property type="match status" value="1"/>
</dbReference>
<proteinExistence type="inferred from homology"/>
<keyword evidence="12 15" id="KW-0460">Magnesium</keyword>
<dbReference type="InterPro" id="IPR018274">
    <property type="entry name" value="PEP_util_AS"/>
</dbReference>
<evidence type="ECO:0000256" key="12">
    <source>
        <dbReference type="ARBA" id="ARBA00022842"/>
    </source>
</evidence>
<dbReference type="GO" id="GO:0006094">
    <property type="term" value="P:gluconeogenesis"/>
    <property type="evidence" value="ECO:0007669"/>
    <property type="project" value="UniProtKB-UniPathway"/>
</dbReference>
<dbReference type="InterPro" id="IPR023151">
    <property type="entry name" value="PEP_util_CS"/>
</dbReference>
<keyword evidence="10 15" id="KW-0418">Kinase</keyword>
<dbReference type="Gene3D" id="3.20.20.60">
    <property type="entry name" value="Phosphoenolpyruvate-binding domains"/>
    <property type="match status" value="1"/>
</dbReference>
<feature type="domain" description="Pyruvate phosphate dikinase AMP/ATP-binding" evidence="17">
    <location>
        <begin position="31"/>
        <end position="352"/>
    </location>
</feature>
<dbReference type="InterPro" id="IPR040442">
    <property type="entry name" value="Pyrv_kinase-like_dom_sf"/>
</dbReference>
<evidence type="ECO:0000256" key="11">
    <source>
        <dbReference type="ARBA" id="ARBA00022840"/>
    </source>
</evidence>
<sequence>MTAQTPPQTPNPKKDTNIIHWYEHTGIADIALVGGKNASLGEMISKMAADGIRVPTGFATNAQLYRDFLSQNDLDGPIAAHLDGLLQGTENLAQTGFAIRKMISKGEFTEIQKQAIEQAYQQLCTRIGCENVSVAVRSSATAEDLPEASFAGQQESYLNITGIDDLLEACRQCFASLYTDRAIIYRQEQGFSHQQVALSVGVQQMIESEAAGVMFSLDTENGFPDVVMINGAWGLGETIVKGSVTPDRFMVYKPLLEQREFRPLIEKQAGSKLQKMIYSSSAQEPTLIVATDESERSSLVLSDDEVLSLSRWAVKIERHYGCPMDMEWAKDSRSKQLYIVQARPETVESLKDTAVLMSYKLKGKSRVLLEGASVGSAIATGEVFKILSPDDIEQFPDGAILVTERTDPDWVPLMRKASGIITDTGGPTSHAAIVSRELKVPAIVGTENATQVLNNGKEITLSCAGGAVGKVYEGILEFETEQVNLDDIPHTKTDIMINAAMPDGIFRWWQLPVSGIGLTRIEFIISSQICVHPMALVHPERISDPVTKDKIARLTSGYQHQPDYFVENLALGVGKIAASQYPKPVIVRMSDFKSNEYRGLLGGDFFEINEENPMLGLRGASRYYHPLYREAFKLECQAIVKAREEMGFDNIIVMIPFCRTTGEADRVLDVMAEAGLKRGVNGLQVYVMCEIPSNVILADQFATRFDGFSIGSNDLTQLVLGIDRDSAELKPLFDARDEAVKSMIAQVIKVAHQYGCKVGICGQAPSDHPEFAEFLVDCGIDSISLNPDSVAKASQHIARAEKRLN</sequence>
<comment type="cofactor">
    <cofactor evidence="1 15">
        <name>Mg(2+)</name>
        <dbReference type="ChEBI" id="CHEBI:18420"/>
    </cofactor>
</comment>
<name>A0A2T3N2N7_9GAMM</name>
<dbReference type="NCBIfam" id="NF005057">
    <property type="entry name" value="PRK06464.1"/>
    <property type="match status" value="1"/>
</dbReference>
<evidence type="ECO:0000256" key="15">
    <source>
        <dbReference type="PIRNR" id="PIRNR000854"/>
    </source>
</evidence>
<keyword evidence="20" id="KW-1185">Reference proteome</keyword>
<dbReference type="InterPro" id="IPR002192">
    <property type="entry name" value="PPDK_AMP/ATP-bd"/>
</dbReference>
<dbReference type="AlphaFoldDB" id="A0A2T3N2N7"/>
<dbReference type="EC" id="2.7.9.2" evidence="5 15"/>
<dbReference type="InterPro" id="IPR013815">
    <property type="entry name" value="ATP_grasp_subdomain_1"/>
</dbReference>
<comment type="catalytic activity">
    <reaction evidence="14 15">
        <text>pyruvate + ATP + H2O = phosphoenolpyruvate + AMP + phosphate + 2 H(+)</text>
        <dbReference type="Rhea" id="RHEA:11364"/>
        <dbReference type="ChEBI" id="CHEBI:15361"/>
        <dbReference type="ChEBI" id="CHEBI:15377"/>
        <dbReference type="ChEBI" id="CHEBI:15378"/>
        <dbReference type="ChEBI" id="CHEBI:30616"/>
        <dbReference type="ChEBI" id="CHEBI:43474"/>
        <dbReference type="ChEBI" id="CHEBI:58702"/>
        <dbReference type="ChEBI" id="CHEBI:456215"/>
        <dbReference type="EC" id="2.7.9.2"/>
    </reaction>
</comment>
<evidence type="ECO:0000256" key="14">
    <source>
        <dbReference type="ARBA" id="ARBA00047700"/>
    </source>
</evidence>
<dbReference type="Pfam" id="PF02896">
    <property type="entry name" value="PEP-utilizers_C"/>
    <property type="match status" value="1"/>
</dbReference>
<evidence type="ECO:0000259" key="16">
    <source>
        <dbReference type="Pfam" id="PF00391"/>
    </source>
</evidence>
<evidence type="ECO:0000256" key="3">
    <source>
        <dbReference type="ARBA" id="ARBA00004742"/>
    </source>
</evidence>
<dbReference type="InterPro" id="IPR015813">
    <property type="entry name" value="Pyrv/PenolPyrv_kinase-like_dom"/>
</dbReference>
<keyword evidence="11 15" id="KW-0067">ATP-binding</keyword>
<dbReference type="SUPFAM" id="SSF51621">
    <property type="entry name" value="Phosphoenolpyruvate/pyruvate domain"/>
    <property type="match status" value="1"/>
</dbReference>
<evidence type="ECO:0000256" key="8">
    <source>
        <dbReference type="ARBA" id="ARBA00022723"/>
    </source>
</evidence>
<dbReference type="GO" id="GO:0008986">
    <property type="term" value="F:pyruvate, water dikinase activity"/>
    <property type="evidence" value="ECO:0007669"/>
    <property type="project" value="UniProtKB-EC"/>
</dbReference>
<evidence type="ECO:0000256" key="7">
    <source>
        <dbReference type="ARBA" id="ARBA00022679"/>
    </source>
</evidence>
<keyword evidence="9 15" id="KW-0547">Nucleotide-binding</keyword>
<dbReference type="GO" id="GO:0005524">
    <property type="term" value="F:ATP binding"/>
    <property type="evidence" value="ECO:0007669"/>
    <property type="project" value="UniProtKB-KW"/>
</dbReference>
<feature type="domain" description="PEP-utilising enzyme mobile" evidence="16">
    <location>
        <begin position="395"/>
        <end position="465"/>
    </location>
</feature>
<organism evidence="19 20">
    <name type="scientific">Photobacterium lipolyticum</name>
    <dbReference type="NCBI Taxonomy" id="266810"/>
    <lineage>
        <taxon>Bacteria</taxon>
        <taxon>Pseudomonadati</taxon>
        <taxon>Pseudomonadota</taxon>
        <taxon>Gammaproteobacteria</taxon>
        <taxon>Vibrionales</taxon>
        <taxon>Vibrionaceae</taxon>
        <taxon>Photobacterium</taxon>
    </lineage>
</organism>
<dbReference type="Pfam" id="PF01326">
    <property type="entry name" value="PPDK_N"/>
    <property type="match status" value="1"/>
</dbReference>
<evidence type="ECO:0000256" key="6">
    <source>
        <dbReference type="ARBA" id="ARBA00021623"/>
    </source>
</evidence>
<dbReference type="GO" id="GO:0046872">
    <property type="term" value="F:metal ion binding"/>
    <property type="evidence" value="ECO:0007669"/>
    <property type="project" value="UniProtKB-KW"/>
</dbReference>
<evidence type="ECO:0000259" key="17">
    <source>
        <dbReference type="Pfam" id="PF01326"/>
    </source>
</evidence>
<comment type="caution">
    <text evidence="19">The sequence shown here is derived from an EMBL/GenBank/DDBJ whole genome shotgun (WGS) entry which is preliminary data.</text>
</comment>
<keyword evidence="19" id="KW-0670">Pyruvate</keyword>
<dbReference type="Gene3D" id="3.50.30.10">
    <property type="entry name" value="Phosphohistidine domain"/>
    <property type="match status" value="1"/>
</dbReference>
<dbReference type="InterPro" id="IPR006319">
    <property type="entry name" value="PEP_synth"/>
</dbReference>
<dbReference type="PROSITE" id="PS00742">
    <property type="entry name" value="PEP_ENZYMES_2"/>
    <property type="match status" value="1"/>
</dbReference>
<evidence type="ECO:0000256" key="2">
    <source>
        <dbReference type="ARBA" id="ARBA00002988"/>
    </source>
</evidence>
<evidence type="ECO:0000256" key="4">
    <source>
        <dbReference type="ARBA" id="ARBA00007837"/>
    </source>
</evidence>
<evidence type="ECO:0000256" key="10">
    <source>
        <dbReference type="ARBA" id="ARBA00022777"/>
    </source>
</evidence>
<evidence type="ECO:0000313" key="19">
    <source>
        <dbReference type="EMBL" id="PSW06640.1"/>
    </source>
</evidence>
<dbReference type="PIRSF" id="PIRSF000854">
    <property type="entry name" value="PEP_synthase"/>
    <property type="match status" value="1"/>
</dbReference>